<keyword evidence="5" id="KW-1185">Reference proteome</keyword>
<dbReference type="Proteomes" id="UP001303760">
    <property type="component" value="Unassembled WGS sequence"/>
</dbReference>
<reference evidence="4" key="1">
    <citation type="journal article" date="2023" name="Mol. Phylogenet. Evol.">
        <title>Genome-scale phylogeny and comparative genomics of the fungal order Sordariales.</title>
        <authorList>
            <person name="Hensen N."/>
            <person name="Bonometti L."/>
            <person name="Westerberg I."/>
            <person name="Brannstrom I.O."/>
            <person name="Guillou S."/>
            <person name="Cros-Aarteil S."/>
            <person name="Calhoun S."/>
            <person name="Haridas S."/>
            <person name="Kuo A."/>
            <person name="Mondo S."/>
            <person name="Pangilinan J."/>
            <person name="Riley R."/>
            <person name="LaButti K."/>
            <person name="Andreopoulos B."/>
            <person name="Lipzen A."/>
            <person name="Chen C."/>
            <person name="Yan M."/>
            <person name="Daum C."/>
            <person name="Ng V."/>
            <person name="Clum A."/>
            <person name="Steindorff A."/>
            <person name="Ohm R.A."/>
            <person name="Martin F."/>
            <person name="Silar P."/>
            <person name="Natvig D.O."/>
            <person name="Lalanne C."/>
            <person name="Gautier V."/>
            <person name="Ament-Velasquez S.L."/>
            <person name="Kruys A."/>
            <person name="Hutchinson M.I."/>
            <person name="Powell A.J."/>
            <person name="Barry K."/>
            <person name="Miller A.N."/>
            <person name="Grigoriev I.V."/>
            <person name="Debuchy R."/>
            <person name="Gladieux P."/>
            <person name="Hiltunen Thoren M."/>
            <person name="Johannesson H."/>
        </authorList>
    </citation>
    <scope>NUCLEOTIDE SEQUENCE</scope>
    <source>
        <strain evidence="4">CBS 532.94</strain>
    </source>
</reference>
<evidence type="ECO:0008006" key="6">
    <source>
        <dbReference type="Google" id="ProtNLM"/>
    </source>
</evidence>
<organism evidence="4 5">
    <name type="scientific">Achaetomium macrosporum</name>
    <dbReference type="NCBI Taxonomy" id="79813"/>
    <lineage>
        <taxon>Eukaryota</taxon>
        <taxon>Fungi</taxon>
        <taxon>Dikarya</taxon>
        <taxon>Ascomycota</taxon>
        <taxon>Pezizomycotina</taxon>
        <taxon>Sordariomycetes</taxon>
        <taxon>Sordariomycetidae</taxon>
        <taxon>Sordariales</taxon>
        <taxon>Chaetomiaceae</taxon>
        <taxon>Achaetomium</taxon>
    </lineage>
</organism>
<feature type="region of interest" description="Disordered" evidence="3">
    <location>
        <begin position="80"/>
        <end position="118"/>
    </location>
</feature>
<dbReference type="PANTHER" id="PTHR31001">
    <property type="entry name" value="UNCHARACTERIZED TRANSCRIPTIONAL REGULATORY PROTEIN"/>
    <property type="match status" value="1"/>
</dbReference>
<dbReference type="GO" id="GO:0005634">
    <property type="term" value="C:nucleus"/>
    <property type="evidence" value="ECO:0007669"/>
    <property type="project" value="UniProtKB-SubCell"/>
</dbReference>
<feature type="compositionally biased region" description="Polar residues" evidence="3">
    <location>
        <begin position="87"/>
        <end position="107"/>
    </location>
</feature>
<keyword evidence="2" id="KW-0539">Nucleus</keyword>
<evidence type="ECO:0000313" key="4">
    <source>
        <dbReference type="EMBL" id="KAK4237193.1"/>
    </source>
</evidence>
<dbReference type="EMBL" id="MU860151">
    <property type="protein sequence ID" value="KAK4237193.1"/>
    <property type="molecule type" value="Genomic_DNA"/>
</dbReference>
<dbReference type="PANTHER" id="PTHR31001:SF49">
    <property type="entry name" value="ZN(II)2CYS6 TRANSCRIPTION FACTOR (EUROFUNG)"/>
    <property type="match status" value="1"/>
</dbReference>
<dbReference type="InterPro" id="IPR050613">
    <property type="entry name" value="Sec_Metabolite_Reg"/>
</dbReference>
<comment type="caution">
    <text evidence="4">The sequence shown here is derived from an EMBL/GenBank/DDBJ whole genome shotgun (WGS) entry which is preliminary data.</text>
</comment>
<reference evidence="4" key="2">
    <citation type="submission" date="2023-05" db="EMBL/GenBank/DDBJ databases">
        <authorList>
            <consortium name="Lawrence Berkeley National Laboratory"/>
            <person name="Steindorff A."/>
            <person name="Hensen N."/>
            <person name="Bonometti L."/>
            <person name="Westerberg I."/>
            <person name="Brannstrom I.O."/>
            <person name="Guillou S."/>
            <person name="Cros-Aarteil S."/>
            <person name="Calhoun S."/>
            <person name="Haridas S."/>
            <person name="Kuo A."/>
            <person name="Mondo S."/>
            <person name="Pangilinan J."/>
            <person name="Riley R."/>
            <person name="Labutti K."/>
            <person name="Andreopoulos B."/>
            <person name="Lipzen A."/>
            <person name="Chen C."/>
            <person name="Yanf M."/>
            <person name="Daum C."/>
            <person name="Ng V."/>
            <person name="Clum A."/>
            <person name="Ohm R."/>
            <person name="Martin F."/>
            <person name="Silar P."/>
            <person name="Natvig D."/>
            <person name="Lalanne C."/>
            <person name="Gautier V."/>
            <person name="Ament-Velasquez S.L."/>
            <person name="Kruys A."/>
            <person name="Hutchinson M.I."/>
            <person name="Powell A.J."/>
            <person name="Barry K."/>
            <person name="Miller A.N."/>
            <person name="Grigoriev I.V."/>
            <person name="Debuchy R."/>
            <person name="Gladieux P."/>
            <person name="Thoren M.H."/>
            <person name="Johannesson H."/>
        </authorList>
    </citation>
    <scope>NUCLEOTIDE SEQUENCE</scope>
    <source>
        <strain evidence="4">CBS 532.94</strain>
    </source>
</reference>
<evidence type="ECO:0000256" key="2">
    <source>
        <dbReference type="ARBA" id="ARBA00023242"/>
    </source>
</evidence>
<evidence type="ECO:0000313" key="5">
    <source>
        <dbReference type="Proteomes" id="UP001303760"/>
    </source>
</evidence>
<dbReference type="AlphaFoldDB" id="A0AAN7C839"/>
<sequence length="549" mass="61701">MSAIPRKVEKRNRPPLSCDPCRSRKLKRNPNQAPSCHYAATARPSDTGIHKKTSLTDRLKNLEALVSSFAAQDVIVQPRNRSDGDAATNNASLTPGSGPNEGSQIWSKSEEGLESETPRIRQTHDGQVNYLHSTHWLSVLEDIREDHPSNRDARWDLPVSSVLGLSVNPSLDEILESLPPRQTCDWLLSHYFNARYLCLGEFWEAPSKAPTLWIALLFGLLSMSTTLLRLERGPAAEDGSLLPTRKLQQRTADRFLTKGNEPNVYTDLCFEMGTVIRLAFRMGYHRDPSKVRGISPFDGEMRRRVGVNVFQFDALINLEYSDLRVDMEALTPSRPLSDDTPVIYIIAKSRVMGVFKKIVGHTQSLASPTYDKTISLDLETRDVRIFERATIEILYLKSLVILHRRYVRYHGPASPRFEISRRACVEAALDILARQADLHYASQPGGRLWEDRWMIGSLTAHDFLLAAMVLCLYLSTAKKSLCAEAHTASLALELMVRKHQNQPASQSMDIPPSLGLPYADLVSETIDGTDIPDWVGHSFRRLQCLSSLC</sequence>
<feature type="compositionally biased region" description="Basic and acidic residues" evidence="3">
    <location>
        <begin position="108"/>
        <end position="118"/>
    </location>
</feature>
<protein>
    <recommendedName>
        <fullName evidence="6">Transcription factor domain-containing protein</fullName>
    </recommendedName>
</protein>
<gene>
    <name evidence="4" type="ORF">C8A03DRAFT_44945</name>
</gene>
<name>A0AAN7C839_9PEZI</name>
<dbReference type="CDD" id="cd12148">
    <property type="entry name" value="fungal_TF_MHR"/>
    <property type="match status" value="1"/>
</dbReference>
<evidence type="ECO:0000256" key="1">
    <source>
        <dbReference type="ARBA" id="ARBA00004123"/>
    </source>
</evidence>
<comment type="subcellular location">
    <subcellularLocation>
        <location evidence="1">Nucleus</location>
    </subcellularLocation>
</comment>
<proteinExistence type="predicted"/>
<feature type="region of interest" description="Disordered" evidence="3">
    <location>
        <begin position="1"/>
        <end position="50"/>
    </location>
</feature>
<evidence type="ECO:0000256" key="3">
    <source>
        <dbReference type="SAM" id="MobiDB-lite"/>
    </source>
</evidence>
<accession>A0AAN7C839</accession>